<feature type="transmembrane region" description="Helical" evidence="1">
    <location>
        <begin position="32"/>
        <end position="52"/>
    </location>
</feature>
<dbReference type="EMBL" id="CP118099">
    <property type="protein sequence ID" value="WDH75338.1"/>
    <property type="molecule type" value="Genomic_DNA"/>
</dbReference>
<protein>
    <recommendedName>
        <fullName evidence="4">PEP-CTERM protein-sorting domain-containing protein</fullName>
    </recommendedName>
</protein>
<evidence type="ECO:0000313" key="3">
    <source>
        <dbReference type="Proteomes" id="UP001213680"/>
    </source>
</evidence>
<keyword evidence="1" id="KW-0812">Transmembrane</keyword>
<accession>A0ABY7WWU0</accession>
<keyword evidence="1" id="KW-0472">Membrane</keyword>
<organism evidence="2 3">
    <name type="scientific">Exiguobacterium marinum</name>
    <dbReference type="NCBI Taxonomy" id="273528"/>
    <lineage>
        <taxon>Bacteria</taxon>
        <taxon>Bacillati</taxon>
        <taxon>Bacillota</taxon>
        <taxon>Bacilli</taxon>
        <taxon>Bacillales</taxon>
        <taxon>Bacillales Family XII. Incertae Sedis</taxon>
        <taxon>Exiguobacterium</taxon>
    </lineage>
</organism>
<keyword evidence="3" id="KW-1185">Reference proteome</keyword>
<evidence type="ECO:0008006" key="4">
    <source>
        <dbReference type="Google" id="ProtNLM"/>
    </source>
</evidence>
<reference evidence="2 3" key="1">
    <citation type="submission" date="2023-02" db="EMBL/GenBank/DDBJ databases">
        <title>A bacterium isolated from plastisphere.</title>
        <authorList>
            <person name="Sun Y."/>
        </authorList>
    </citation>
    <scope>NUCLEOTIDE SEQUENCE [LARGE SCALE GENOMIC DNA]</scope>
    <source>
        <strain evidence="3">a-1</strain>
    </source>
</reference>
<evidence type="ECO:0000256" key="1">
    <source>
        <dbReference type="SAM" id="Phobius"/>
    </source>
</evidence>
<keyword evidence="1" id="KW-1133">Transmembrane helix</keyword>
<sequence>MKHVSLFLLLFFITAMFIYVVSLTAPQLLVPIVYLAIAGLIGIIGYLLKVYVMKR</sequence>
<dbReference type="RefSeq" id="WP_274356505.1">
    <property type="nucleotide sequence ID" value="NZ_CP118099.1"/>
</dbReference>
<gene>
    <name evidence="2" type="ORF">PTI97_10965</name>
</gene>
<evidence type="ECO:0000313" key="2">
    <source>
        <dbReference type="EMBL" id="WDH75338.1"/>
    </source>
</evidence>
<proteinExistence type="predicted"/>
<name>A0ABY7WWU0_9BACL</name>
<dbReference type="Proteomes" id="UP001213680">
    <property type="component" value="Chromosome"/>
</dbReference>